<dbReference type="InterPro" id="IPR000997">
    <property type="entry name" value="Cholinesterase"/>
</dbReference>
<evidence type="ECO:0000256" key="3">
    <source>
        <dbReference type="ARBA" id="ARBA00022801"/>
    </source>
</evidence>
<proteinExistence type="evidence at transcript level"/>
<feature type="active site" description="Charge relay system" evidence="8">
    <location>
        <position position="466"/>
    </location>
</feature>
<dbReference type="GO" id="GO:0003990">
    <property type="term" value="F:acetylcholinesterase activity"/>
    <property type="evidence" value="ECO:0007669"/>
    <property type="project" value="UniProtKB-EC"/>
</dbReference>
<evidence type="ECO:0000256" key="7">
    <source>
        <dbReference type="ARBA" id="ARBA00048484"/>
    </source>
</evidence>
<name>A0A1B1FIZ1_9ARAC</name>
<dbReference type="InterPro" id="IPR029058">
    <property type="entry name" value="AB_hydrolase_fold"/>
</dbReference>
<dbReference type="Gene3D" id="3.40.50.1820">
    <property type="entry name" value="alpha/beta hydrolase"/>
    <property type="match status" value="1"/>
</dbReference>
<dbReference type="FunFam" id="3.40.50.1820:FF:000029">
    <property type="entry name" value="Acetylcholinesterase"/>
    <property type="match status" value="1"/>
</dbReference>
<comment type="similarity">
    <text evidence="1 9">Belongs to the type-B carboxylesterase/lipase family.</text>
</comment>
<dbReference type="GO" id="GO:0005615">
    <property type="term" value="C:extracellular space"/>
    <property type="evidence" value="ECO:0007669"/>
    <property type="project" value="TreeGrafter"/>
</dbReference>
<evidence type="ECO:0000256" key="1">
    <source>
        <dbReference type="ARBA" id="ARBA00005964"/>
    </source>
</evidence>
<dbReference type="PANTHER" id="PTHR43918:SF4">
    <property type="entry name" value="CARBOXYLIC ESTER HYDROLASE"/>
    <property type="match status" value="1"/>
</dbReference>
<evidence type="ECO:0000259" key="10">
    <source>
        <dbReference type="Pfam" id="PF00135"/>
    </source>
</evidence>
<evidence type="ECO:0000256" key="2">
    <source>
        <dbReference type="ARBA" id="ARBA00022487"/>
    </source>
</evidence>
<keyword evidence="4" id="KW-0531">Neurotransmitter degradation</keyword>
<evidence type="ECO:0000256" key="4">
    <source>
        <dbReference type="ARBA" id="ARBA00022867"/>
    </source>
</evidence>
<comment type="catalytic activity">
    <reaction evidence="7">
        <text>acetylcholine + H2O = choline + acetate + H(+)</text>
        <dbReference type="Rhea" id="RHEA:17561"/>
        <dbReference type="ChEBI" id="CHEBI:15354"/>
        <dbReference type="ChEBI" id="CHEBI:15355"/>
        <dbReference type="ChEBI" id="CHEBI:15377"/>
        <dbReference type="ChEBI" id="CHEBI:15378"/>
        <dbReference type="ChEBI" id="CHEBI:30089"/>
        <dbReference type="EC" id="3.1.1.7"/>
    </reaction>
</comment>
<dbReference type="PROSITE" id="PS00122">
    <property type="entry name" value="CARBOXYLESTERASE_B_1"/>
    <property type="match status" value="1"/>
</dbReference>
<evidence type="ECO:0000256" key="5">
    <source>
        <dbReference type="ARBA" id="ARBA00023157"/>
    </source>
</evidence>
<organism evidence="11">
    <name type="scientific">Pardosa pseudoannulata</name>
    <dbReference type="NCBI Taxonomy" id="330961"/>
    <lineage>
        <taxon>Eukaryota</taxon>
        <taxon>Metazoa</taxon>
        <taxon>Ecdysozoa</taxon>
        <taxon>Arthropoda</taxon>
        <taxon>Chelicerata</taxon>
        <taxon>Arachnida</taxon>
        <taxon>Araneae</taxon>
        <taxon>Araneomorphae</taxon>
        <taxon>Entelegynae</taxon>
        <taxon>Lycosoidea</taxon>
        <taxon>Lycosidae</taxon>
        <taxon>Pardosa</taxon>
    </lineage>
</organism>
<dbReference type="SUPFAM" id="SSF53474">
    <property type="entry name" value="alpha/beta-Hydrolases"/>
    <property type="match status" value="1"/>
</dbReference>
<feature type="domain" description="Carboxylesterase type B" evidence="10">
    <location>
        <begin position="33"/>
        <end position="546"/>
    </location>
</feature>
<dbReference type="PRINTS" id="PR00878">
    <property type="entry name" value="CHOLNESTRASE"/>
</dbReference>
<keyword evidence="6" id="KW-0325">Glycoprotein</keyword>
<protein>
    <recommendedName>
        <fullName evidence="9">Carboxylic ester hydrolase</fullName>
        <ecNumber evidence="9">3.1.1.-</ecNumber>
    </recommendedName>
</protein>
<dbReference type="InterPro" id="IPR002018">
    <property type="entry name" value="CarbesteraseB"/>
</dbReference>
<keyword evidence="2" id="KW-0719">Serine esterase</keyword>
<keyword evidence="3 9" id="KW-0378">Hydrolase</keyword>
<evidence type="ECO:0000256" key="6">
    <source>
        <dbReference type="ARBA" id="ARBA00023180"/>
    </source>
</evidence>
<sequence>MTFETMKTCTSLKTVVFVLLFVWKAKSQLFNNDVQTTSGPVRGTRIFFGGSAVKQYLGIPFAKPPVGELRFKRPEPVERRRETYIANKMPPACVQYTAYPFPWYDFQDGKSEDCLYLNMWVPDKLLSGLFSDYSTMFWIYGGGFSVGSNRKEIYEAQALAAWGNVIVVTINYRMGAFGFFTSETDEAPGNVGLYDMVEALKWVNQNIAEFGGNPEKVTLFGQSAGSISIGFLCVSPLTKGLFHRVIMESGSPAFLLAENNTVNIAKSQQLAEAVGCADNSTTIYNDPKVVVDCMRDVDAFVLAKTLNSFNPTSTRSFYPSFGDEILPMNAREAIIKGNFHNVDVLIGNNKDEGSFQLTTGNPEVFGFFGEKNTRVNKSYGEMLIRDSFSSFSNPDAVVQHYLGNVADDDYSSIREQVYTSTGDYSLLCPTVYFAESYSEAGNDVYYYFFVHRPSTTPWAEWMGVAHYEEVQFVFGLPLRKPLNYNLPRETMLSRRMIRIWTEFAKRGTPGERNWPQYSQENPVYVELDTGIRRATGKGPHEDNCDFFRGYFGFD</sequence>
<evidence type="ECO:0000313" key="11">
    <source>
        <dbReference type="EMBL" id="ANQ45782.1"/>
    </source>
</evidence>
<feature type="active site" description="Acyl-ester intermediate" evidence="8">
    <location>
        <position position="223"/>
    </location>
</feature>
<dbReference type="EC" id="3.1.1.-" evidence="9"/>
<dbReference type="GO" id="GO:0005886">
    <property type="term" value="C:plasma membrane"/>
    <property type="evidence" value="ECO:0007669"/>
    <property type="project" value="TreeGrafter"/>
</dbReference>
<dbReference type="BRENDA" id="3.1.1.7">
    <property type="organism ID" value="16418"/>
</dbReference>
<dbReference type="PANTHER" id="PTHR43918">
    <property type="entry name" value="ACETYLCHOLINESTERASE"/>
    <property type="match status" value="1"/>
</dbReference>
<evidence type="ECO:0000256" key="8">
    <source>
        <dbReference type="PIRSR" id="PIRSR600997-1"/>
    </source>
</evidence>
<dbReference type="InterPro" id="IPR050654">
    <property type="entry name" value="AChE-related_enzymes"/>
</dbReference>
<dbReference type="InterPro" id="IPR019826">
    <property type="entry name" value="Carboxylesterase_B_AS"/>
</dbReference>
<accession>A0A1B1FIZ1</accession>
<keyword evidence="9" id="KW-0732">Signal</keyword>
<feature type="chain" id="PRO_5008446081" description="Carboxylic ester hydrolase" evidence="9">
    <location>
        <begin position="28"/>
        <end position="554"/>
    </location>
</feature>
<feature type="active site" description="Charge relay system" evidence="8">
    <location>
        <position position="352"/>
    </location>
</feature>
<dbReference type="GO" id="GO:0006581">
    <property type="term" value="P:acetylcholine catabolic process"/>
    <property type="evidence" value="ECO:0007669"/>
    <property type="project" value="TreeGrafter"/>
</dbReference>
<dbReference type="AlphaFoldDB" id="A0A1B1FIZ1"/>
<dbReference type="Pfam" id="PF00135">
    <property type="entry name" value="COesterase"/>
    <property type="match status" value="1"/>
</dbReference>
<dbReference type="GO" id="GO:0019695">
    <property type="term" value="P:choline metabolic process"/>
    <property type="evidence" value="ECO:0007669"/>
    <property type="project" value="TreeGrafter"/>
</dbReference>
<reference evidence="11" key="1">
    <citation type="submission" date="2016-01" db="EMBL/GenBank/DDBJ databases">
        <title>Identification and biochemical properties of six putative acetylcholinesterases in the wolf spider, Pardosa pseudoannulata.</title>
        <authorList>
            <person name="Meng X.K."/>
            <person name="Zhang Y.X."/>
            <person name="Bao H.B."/>
            <person name="Liu Z.W."/>
        </authorList>
    </citation>
    <scope>NUCLEOTIDE SEQUENCE</scope>
</reference>
<keyword evidence="5" id="KW-1015">Disulfide bond</keyword>
<evidence type="ECO:0000256" key="9">
    <source>
        <dbReference type="RuleBase" id="RU361235"/>
    </source>
</evidence>
<dbReference type="EMBL" id="KU501286">
    <property type="protein sequence ID" value="ANQ45782.1"/>
    <property type="molecule type" value="mRNA"/>
</dbReference>
<dbReference type="ESTHER" id="9arac-v5qqr1">
    <property type="family name" value="Cholinesterase-like"/>
</dbReference>
<feature type="signal peptide" evidence="9">
    <location>
        <begin position="1"/>
        <end position="27"/>
    </location>
</feature>